<reference evidence="1" key="1">
    <citation type="submission" date="2019-08" db="EMBL/GenBank/DDBJ databases">
        <authorList>
            <person name="Kucharzyk K."/>
            <person name="Murdoch R.W."/>
            <person name="Higgins S."/>
            <person name="Loffler F."/>
        </authorList>
    </citation>
    <scope>NUCLEOTIDE SEQUENCE</scope>
</reference>
<evidence type="ECO:0000313" key="1">
    <source>
        <dbReference type="EMBL" id="MPM82662.1"/>
    </source>
</evidence>
<organism evidence="1">
    <name type="scientific">bioreactor metagenome</name>
    <dbReference type="NCBI Taxonomy" id="1076179"/>
    <lineage>
        <taxon>unclassified sequences</taxon>
        <taxon>metagenomes</taxon>
        <taxon>ecological metagenomes</taxon>
    </lineage>
</organism>
<dbReference type="EMBL" id="VSSQ01031682">
    <property type="protein sequence ID" value="MPM82662.1"/>
    <property type="molecule type" value="Genomic_DNA"/>
</dbReference>
<accession>A0A645D1R3</accession>
<proteinExistence type="predicted"/>
<name>A0A645D1R3_9ZZZZ</name>
<comment type="caution">
    <text evidence="1">The sequence shown here is derived from an EMBL/GenBank/DDBJ whole genome shotgun (WGS) entry which is preliminary data.</text>
</comment>
<dbReference type="AlphaFoldDB" id="A0A645D1R3"/>
<protein>
    <submittedName>
        <fullName evidence="1">Uncharacterized protein</fullName>
    </submittedName>
</protein>
<gene>
    <name evidence="1" type="ORF">SDC9_129724</name>
</gene>
<sequence>METVLENILFQFWHIGKRDHTVADISGRHNVDVVADDTAAAAVIGDRDNGRDVRIVVLQFLQNDRQARSAADNDDFLRSARILTHDRFTVSLRLLRSRWVVFT</sequence>